<feature type="domain" description="RING-type" evidence="10">
    <location>
        <begin position="21"/>
        <end position="74"/>
    </location>
</feature>
<feature type="domain" description="RING-type" evidence="11">
    <location>
        <begin position="17"/>
        <end position="242"/>
    </location>
</feature>
<comment type="caution">
    <text evidence="12">The sequence shown here is derived from an EMBL/GenBank/DDBJ whole genome shotgun (WGS) entry which is preliminary data.</text>
</comment>
<evidence type="ECO:0000256" key="3">
    <source>
        <dbReference type="ARBA" id="ARBA00022679"/>
    </source>
</evidence>
<dbReference type="InterPro" id="IPR018957">
    <property type="entry name" value="Znf_C3HC4_RING-type"/>
</dbReference>
<accession>A0AAD7UU55</accession>
<reference evidence="12 13" key="1">
    <citation type="submission" date="2023-03" db="EMBL/GenBank/DDBJ databases">
        <title>Genome sequence of Lichtheimia ornata CBS 291.66.</title>
        <authorList>
            <person name="Mohabir J.T."/>
            <person name="Shea T.P."/>
            <person name="Kurbessoian T."/>
            <person name="Berby B."/>
            <person name="Fontaine J."/>
            <person name="Livny J."/>
            <person name="Gnirke A."/>
            <person name="Stajich J.E."/>
            <person name="Cuomo C.A."/>
        </authorList>
    </citation>
    <scope>NUCLEOTIDE SEQUENCE [LARGE SCALE GENOMIC DNA]</scope>
    <source>
        <strain evidence="12">CBS 291.66</strain>
    </source>
</reference>
<evidence type="ECO:0000259" key="11">
    <source>
        <dbReference type="PROSITE" id="PS51873"/>
    </source>
</evidence>
<evidence type="ECO:0000313" key="13">
    <source>
        <dbReference type="Proteomes" id="UP001234581"/>
    </source>
</evidence>
<evidence type="ECO:0000256" key="4">
    <source>
        <dbReference type="ARBA" id="ARBA00022723"/>
    </source>
</evidence>
<dbReference type="Pfam" id="PF00097">
    <property type="entry name" value="zf-C3HC4"/>
    <property type="match status" value="1"/>
</dbReference>
<dbReference type="GeneID" id="83218457"/>
<dbReference type="RefSeq" id="XP_058338219.1">
    <property type="nucleotide sequence ID" value="XM_058491027.1"/>
</dbReference>
<evidence type="ECO:0000256" key="9">
    <source>
        <dbReference type="PROSITE-ProRule" id="PRU00175"/>
    </source>
</evidence>
<evidence type="ECO:0000256" key="7">
    <source>
        <dbReference type="ARBA" id="ARBA00022786"/>
    </source>
</evidence>
<keyword evidence="5" id="KW-0677">Repeat</keyword>
<dbReference type="PROSITE" id="PS50089">
    <property type="entry name" value="ZF_RING_2"/>
    <property type="match status" value="1"/>
</dbReference>
<dbReference type="Gene3D" id="1.20.120.1750">
    <property type="match status" value="1"/>
</dbReference>
<dbReference type="PROSITE" id="PS51873">
    <property type="entry name" value="TRIAD"/>
    <property type="match status" value="1"/>
</dbReference>
<name>A0AAD7UU55_9FUNG</name>
<dbReference type="PANTHER" id="PTHR11685">
    <property type="entry name" value="RBR FAMILY RING FINGER AND IBR DOMAIN-CONTAINING"/>
    <property type="match status" value="1"/>
</dbReference>
<dbReference type="InterPro" id="IPR002867">
    <property type="entry name" value="IBR_dom"/>
</dbReference>
<dbReference type="Pfam" id="PF01485">
    <property type="entry name" value="IBR"/>
    <property type="match status" value="2"/>
</dbReference>
<evidence type="ECO:0000256" key="2">
    <source>
        <dbReference type="ARBA" id="ARBA00012251"/>
    </source>
</evidence>
<keyword evidence="4" id="KW-0479">Metal-binding</keyword>
<dbReference type="GO" id="GO:0016567">
    <property type="term" value="P:protein ubiquitination"/>
    <property type="evidence" value="ECO:0007669"/>
    <property type="project" value="InterPro"/>
</dbReference>
<dbReference type="InterPro" id="IPR044066">
    <property type="entry name" value="TRIAD_supradom"/>
</dbReference>
<dbReference type="InterPro" id="IPR031127">
    <property type="entry name" value="E3_UB_ligase_RBR"/>
</dbReference>
<evidence type="ECO:0000256" key="5">
    <source>
        <dbReference type="ARBA" id="ARBA00022737"/>
    </source>
</evidence>
<keyword evidence="3" id="KW-0808">Transferase</keyword>
<keyword evidence="8" id="KW-0862">Zinc</keyword>
<keyword evidence="7" id="KW-0833">Ubl conjugation pathway</keyword>
<dbReference type="InterPro" id="IPR017907">
    <property type="entry name" value="Znf_RING_CS"/>
</dbReference>
<evidence type="ECO:0000313" key="12">
    <source>
        <dbReference type="EMBL" id="KAJ8653305.1"/>
    </source>
</evidence>
<dbReference type="CDD" id="cd22584">
    <property type="entry name" value="Rcat_RBR_unk"/>
    <property type="match status" value="1"/>
</dbReference>
<dbReference type="PROSITE" id="PS00518">
    <property type="entry name" value="ZF_RING_1"/>
    <property type="match status" value="1"/>
</dbReference>
<dbReference type="SUPFAM" id="SSF57850">
    <property type="entry name" value="RING/U-box"/>
    <property type="match status" value="2"/>
</dbReference>
<protein>
    <recommendedName>
        <fullName evidence="2">RBR-type E3 ubiquitin transferase</fullName>
        <ecNumber evidence="2">2.3.2.31</ecNumber>
    </recommendedName>
</protein>
<evidence type="ECO:0000259" key="10">
    <source>
        <dbReference type="PROSITE" id="PS50089"/>
    </source>
</evidence>
<dbReference type="Gene3D" id="3.30.40.10">
    <property type="entry name" value="Zinc/RING finger domain, C3HC4 (zinc finger)"/>
    <property type="match status" value="1"/>
</dbReference>
<keyword evidence="13" id="KW-1185">Reference proteome</keyword>
<organism evidence="12 13">
    <name type="scientific">Lichtheimia ornata</name>
    <dbReference type="NCBI Taxonomy" id="688661"/>
    <lineage>
        <taxon>Eukaryota</taxon>
        <taxon>Fungi</taxon>
        <taxon>Fungi incertae sedis</taxon>
        <taxon>Mucoromycota</taxon>
        <taxon>Mucoromycotina</taxon>
        <taxon>Mucoromycetes</taxon>
        <taxon>Mucorales</taxon>
        <taxon>Lichtheimiaceae</taxon>
        <taxon>Lichtheimia</taxon>
    </lineage>
</organism>
<evidence type="ECO:0000256" key="1">
    <source>
        <dbReference type="ARBA" id="ARBA00001798"/>
    </source>
</evidence>
<comment type="catalytic activity">
    <reaction evidence="1">
        <text>[E2 ubiquitin-conjugating enzyme]-S-ubiquitinyl-L-cysteine + [acceptor protein]-L-lysine = [E2 ubiquitin-conjugating enzyme]-L-cysteine + [acceptor protein]-N(6)-ubiquitinyl-L-lysine.</text>
        <dbReference type="EC" id="2.3.2.31"/>
    </reaction>
</comment>
<dbReference type="GO" id="GO:0008270">
    <property type="term" value="F:zinc ion binding"/>
    <property type="evidence" value="ECO:0007669"/>
    <property type="project" value="UniProtKB-KW"/>
</dbReference>
<keyword evidence="6 9" id="KW-0863">Zinc-finger</keyword>
<dbReference type="EC" id="2.3.2.31" evidence="2"/>
<gene>
    <name evidence="12" type="ORF">O0I10_011055</name>
</gene>
<dbReference type="GO" id="GO:0061630">
    <property type="term" value="F:ubiquitin protein ligase activity"/>
    <property type="evidence" value="ECO:0007669"/>
    <property type="project" value="UniProtKB-EC"/>
</dbReference>
<dbReference type="InterPro" id="IPR001841">
    <property type="entry name" value="Znf_RING"/>
</dbReference>
<dbReference type="SMART" id="SM00647">
    <property type="entry name" value="IBR"/>
    <property type="match status" value="2"/>
</dbReference>
<dbReference type="AlphaFoldDB" id="A0AAD7UU55"/>
<dbReference type="InterPro" id="IPR013083">
    <property type="entry name" value="Znf_RING/FYVE/PHD"/>
</dbReference>
<sequence length="267" mass="30571">MFRFLSSSTENPPSSENDQCCIVCFDNENELTFTTDKCNHHVCQECLVQYLRTYLDKGSSIMRDYETIPCPQFKCNQEFQAANVIDLVMPSHDQAATWWRKLIEKTTIDNLGTCPYDDCKAVFEVLPEELGEVSAFTECLECHRGICIQCGSKWHEGGCNNKRWARVTLPKDQKEAAIRRKNSMELRQVAKSKGWSRCPRCRHMVERIAGCNYVTCRCGTGFCYRCGSVSHYHGNQGCNVCRSMKHAALQAYKDENIYQYEAGNTNV</sequence>
<evidence type="ECO:0000256" key="8">
    <source>
        <dbReference type="ARBA" id="ARBA00022833"/>
    </source>
</evidence>
<dbReference type="EMBL" id="JARTCD010000081">
    <property type="protein sequence ID" value="KAJ8653305.1"/>
    <property type="molecule type" value="Genomic_DNA"/>
</dbReference>
<evidence type="ECO:0000256" key="6">
    <source>
        <dbReference type="ARBA" id="ARBA00022771"/>
    </source>
</evidence>
<dbReference type="Proteomes" id="UP001234581">
    <property type="component" value="Unassembled WGS sequence"/>
</dbReference>
<proteinExistence type="predicted"/>